<dbReference type="Gene3D" id="3.40.50.300">
    <property type="entry name" value="P-loop containing nucleotide triphosphate hydrolases"/>
    <property type="match status" value="1"/>
</dbReference>
<dbReference type="RefSeq" id="WP_087815163.1">
    <property type="nucleotide sequence ID" value="NZ_CBCPKE010000013.1"/>
</dbReference>
<dbReference type="GO" id="GO:0000725">
    <property type="term" value="P:recombinational repair"/>
    <property type="evidence" value="ECO:0007669"/>
    <property type="project" value="TreeGrafter"/>
</dbReference>
<dbReference type="Proteomes" id="UP000196440">
    <property type="component" value="Unassembled WGS sequence"/>
</dbReference>
<feature type="binding site" evidence="6">
    <location>
        <begin position="30"/>
        <end position="37"/>
    </location>
    <ligand>
        <name>ATP</name>
        <dbReference type="ChEBI" id="CHEBI:30616"/>
    </ligand>
</feature>
<dbReference type="InterPro" id="IPR000212">
    <property type="entry name" value="DNA_helicase_UvrD/REP"/>
</dbReference>
<dbReference type="PANTHER" id="PTHR11070">
    <property type="entry name" value="UVRD / RECB / PCRA DNA HELICASE FAMILY MEMBER"/>
    <property type="match status" value="1"/>
</dbReference>
<dbReference type="GO" id="GO:0043138">
    <property type="term" value="F:3'-5' DNA helicase activity"/>
    <property type="evidence" value="ECO:0007669"/>
    <property type="project" value="TreeGrafter"/>
</dbReference>
<protein>
    <recommendedName>
        <fullName evidence="5">DNA 3'-5' helicase II</fullName>
    </recommendedName>
</protein>
<gene>
    <name evidence="9" type="ORF">CBW57_00525</name>
</gene>
<dbReference type="SUPFAM" id="SSF52540">
    <property type="entry name" value="P-loop containing nucleoside triphosphate hydrolases"/>
    <property type="match status" value="1"/>
</dbReference>
<dbReference type="EMBL" id="NHOI01000001">
    <property type="protein sequence ID" value="OVZ90498.1"/>
    <property type="molecule type" value="Genomic_DNA"/>
</dbReference>
<evidence type="ECO:0000256" key="2">
    <source>
        <dbReference type="ARBA" id="ARBA00022801"/>
    </source>
</evidence>
<dbReference type="GO" id="GO:0003677">
    <property type="term" value="F:DNA binding"/>
    <property type="evidence" value="ECO:0007669"/>
    <property type="project" value="InterPro"/>
</dbReference>
<accession>A0A209ACQ8</accession>
<reference evidence="9 10" key="1">
    <citation type="submission" date="2017-05" db="EMBL/GenBank/DDBJ databases">
        <title>Whole genome sequencing of Yersinia kristensenii.</title>
        <authorList>
            <person name="Campioni F."/>
        </authorList>
    </citation>
    <scope>NUCLEOTIDE SEQUENCE [LARGE SCALE GENOMIC DNA]</scope>
    <source>
        <strain evidence="9 10">CFSAN060536</strain>
    </source>
</reference>
<evidence type="ECO:0000256" key="1">
    <source>
        <dbReference type="ARBA" id="ARBA00022741"/>
    </source>
</evidence>
<dbReference type="GO" id="GO:0016787">
    <property type="term" value="F:hydrolase activity"/>
    <property type="evidence" value="ECO:0007669"/>
    <property type="project" value="UniProtKB-UniRule"/>
</dbReference>
<evidence type="ECO:0000256" key="5">
    <source>
        <dbReference type="ARBA" id="ARBA00034923"/>
    </source>
</evidence>
<organism evidence="9 10">
    <name type="scientific">Yersinia intermedia</name>
    <dbReference type="NCBI Taxonomy" id="631"/>
    <lineage>
        <taxon>Bacteria</taxon>
        <taxon>Pseudomonadati</taxon>
        <taxon>Pseudomonadota</taxon>
        <taxon>Gammaproteobacteria</taxon>
        <taxon>Enterobacterales</taxon>
        <taxon>Yersiniaceae</taxon>
        <taxon>Yersinia</taxon>
    </lineage>
</organism>
<dbReference type="PROSITE" id="PS51198">
    <property type="entry name" value="UVRD_HELICASE_ATP_BIND"/>
    <property type="match status" value="1"/>
</dbReference>
<evidence type="ECO:0000256" key="7">
    <source>
        <dbReference type="SAM" id="MobiDB-lite"/>
    </source>
</evidence>
<proteinExistence type="predicted"/>
<dbReference type="GO" id="GO:0005524">
    <property type="term" value="F:ATP binding"/>
    <property type="evidence" value="ECO:0007669"/>
    <property type="project" value="UniProtKB-UniRule"/>
</dbReference>
<evidence type="ECO:0000256" key="3">
    <source>
        <dbReference type="ARBA" id="ARBA00022806"/>
    </source>
</evidence>
<feature type="domain" description="UvrD-like helicase ATP-binding" evidence="8">
    <location>
        <begin position="9"/>
        <end position="269"/>
    </location>
</feature>
<keyword evidence="1 6" id="KW-0547">Nucleotide-binding</keyword>
<comment type="caution">
    <text evidence="9">The sequence shown here is derived from an EMBL/GenBank/DDBJ whole genome shotgun (WGS) entry which is preliminary data.</text>
</comment>
<dbReference type="InterPro" id="IPR014016">
    <property type="entry name" value="UvrD-like_ATP-bd"/>
</dbReference>
<dbReference type="AlphaFoldDB" id="A0A209ACQ8"/>
<evidence type="ECO:0000256" key="6">
    <source>
        <dbReference type="PROSITE-ProRule" id="PRU00560"/>
    </source>
</evidence>
<evidence type="ECO:0000313" key="9">
    <source>
        <dbReference type="EMBL" id="OVZ90498.1"/>
    </source>
</evidence>
<evidence type="ECO:0000259" key="8">
    <source>
        <dbReference type="PROSITE" id="PS51198"/>
    </source>
</evidence>
<sequence>MDTPFTNDSITDQLFRFLALNNPRSFLLFAGAGSGKTRTLVSVLEKMKQEYSSELSKSGKRIGIITYTNAACEEIQRRLFFDANFMVSTIHSFCWDLINPFTADIKLWLEDDLQKSIVKLTQSLEKSRKPEGPTAQKNKRSLERKSKRLENLHAIQKFSYSPTSNRPERGALSHSDVIKVTAYLLQNEPLLREILFNRYPVLLIDESQDTDKSLIESLIITQGENPTKFCLGLFGDMMQQIFMGGKTDLASSLPKGWESPEITMNYRSPVRIVTLINNIRKFNDKHIQYPAPDAQPGTARLFVVDTNKPKNKAEIERQITEYMAEFANDAEWNDKKSVKVLTLEHHMAATRGEFANFLHPLLAVDRLGDAAIKGEGQEITFLSSQLWPFIDAIRSDDDFRIANIMRKHSPVFSAVRLEYAADPLQLFREAQHQVDQIKARLASEYTPSILEICHLIGDGELLALPEVFLLQLELASPQDDDPTEPEDVDEEFDAWNQSLSASTRELENFINYVSSTSSYGTHQGVKGLQYQRVMAILDDEESKGFTFSYDKLLGVKPMTKQEQDNESTSVDSSRKKSRRLLYVICSRAQKSLAVVAYTKAPAAVEQTVIASGWFSKEEITHM</sequence>
<dbReference type="Pfam" id="PF00580">
    <property type="entry name" value="UvrD-helicase"/>
    <property type="match status" value="1"/>
</dbReference>
<dbReference type="PANTHER" id="PTHR11070:SF2">
    <property type="entry name" value="ATP-DEPENDENT DNA HELICASE SRS2"/>
    <property type="match status" value="1"/>
</dbReference>
<feature type="region of interest" description="Disordered" evidence="7">
    <location>
        <begin position="124"/>
        <end position="143"/>
    </location>
</feature>
<keyword evidence="3 6" id="KW-0347">Helicase</keyword>
<name>A0A209ACQ8_YERIN</name>
<evidence type="ECO:0000256" key="4">
    <source>
        <dbReference type="ARBA" id="ARBA00022840"/>
    </source>
</evidence>
<keyword evidence="2 6" id="KW-0378">Hydrolase</keyword>
<evidence type="ECO:0000313" key="10">
    <source>
        <dbReference type="Proteomes" id="UP000196440"/>
    </source>
</evidence>
<keyword evidence="4 6" id="KW-0067">ATP-binding</keyword>
<dbReference type="InterPro" id="IPR027417">
    <property type="entry name" value="P-loop_NTPase"/>
</dbReference>